<accession>V9FHT8</accession>
<feature type="region of interest" description="Disordered" evidence="1">
    <location>
        <begin position="553"/>
        <end position="643"/>
    </location>
</feature>
<feature type="compositionally biased region" description="Polar residues" evidence="1">
    <location>
        <begin position="326"/>
        <end position="381"/>
    </location>
</feature>
<feature type="compositionally biased region" description="Basic and acidic residues" evidence="1">
    <location>
        <begin position="397"/>
        <end position="425"/>
    </location>
</feature>
<feature type="region of interest" description="Disordered" evidence="1">
    <location>
        <begin position="252"/>
        <end position="445"/>
    </location>
</feature>
<feature type="compositionally biased region" description="Basic and acidic residues" evidence="1">
    <location>
        <begin position="634"/>
        <end position="643"/>
    </location>
</feature>
<dbReference type="AlphaFoldDB" id="V9FHT8"/>
<evidence type="ECO:0000256" key="1">
    <source>
        <dbReference type="SAM" id="MobiDB-lite"/>
    </source>
</evidence>
<feature type="compositionally biased region" description="Basic and acidic residues" evidence="1">
    <location>
        <begin position="312"/>
        <end position="323"/>
    </location>
</feature>
<proteinExistence type="predicted"/>
<feature type="compositionally biased region" description="Polar residues" evidence="1">
    <location>
        <begin position="573"/>
        <end position="584"/>
    </location>
</feature>
<name>V9FHT8_PHYNI</name>
<dbReference type="EMBL" id="ANIZ01000950">
    <property type="protein sequence ID" value="ETI51045.1"/>
    <property type="molecule type" value="Genomic_DNA"/>
</dbReference>
<dbReference type="OrthoDB" id="161309at2759"/>
<evidence type="ECO:0000313" key="3">
    <source>
        <dbReference type="Proteomes" id="UP000018721"/>
    </source>
</evidence>
<keyword evidence="3" id="KW-1185">Reference proteome</keyword>
<dbReference type="eggNOG" id="ENOG502SJGQ">
    <property type="taxonomic scope" value="Eukaryota"/>
</dbReference>
<evidence type="ECO:0008006" key="4">
    <source>
        <dbReference type="Google" id="ProtNLM"/>
    </source>
</evidence>
<organism evidence="2 3">
    <name type="scientific">Phytophthora nicotianae P1569</name>
    <dbReference type="NCBI Taxonomy" id="1317065"/>
    <lineage>
        <taxon>Eukaryota</taxon>
        <taxon>Sar</taxon>
        <taxon>Stramenopiles</taxon>
        <taxon>Oomycota</taxon>
        <taxon>Peronosporomycetes</taxon>
        <taxon>Peronosporales</taxon>
        <taxon>Peronosporaceae</taxon>
        <taxon>Phytophthora</taxon>
    </lineage>
</organism>
<reference evidence="2 3" key="1">
    <citation type="submission" date="2013-11" db="EMBL/GenBank/DDBJ databases">
        <title>The Genome Sequence of Phytophthora parasitica P1569.</title>
        <authorList>
            <consortium name="The Broad Institute Genomics Platform"/>
            <person name="Russ C."/>
            <person name="Tyler B."/>
            <person name="Panabieres F."/>
            <person name="Shan W."/>
            <person name="Tripathy S."/>
            <person name="Grunwald N."/>
            <person name="Machado M."/>
            <person name="Johnson C.S."/>
            <person name="Arredondo F."/>
            <person name="Hong C."/>
            <person name="Coffey M."/>
            <person name="Young S.K."/>
            <person name="Zeng Q."/>
            <person name="Gargeya S."/>
            <person name="Fitzgerald M."/>
            <person name="Abouelleil A."/>
            <person name="Alvarado L."/>
            <person name="Chapman S.B."/>
            <person name="Gainer-Dewar J."/>
            <person name="Goldberg J."/>
            <person name="Griggs A."/>
            <person name="Gujja S."/>
            <person name="Hansen M."/>
            <person name="Howarth C."/>
            <person name="Imamovic A."/>
            <person name="Ireland A."/>
            <person name="Larimer J."/>
            <person name="McCowan C."/>
            <person name="Murphy C."/>
            <person name="Pearson M."/>
            <person name="Poon T.W."/>
            <person name="Priest M."/>
            <person name="Roberts A."/>
            <person name="Saif S."/>
            <person name="Shea T."/>
            <person name="Sykes S."/>
            <person name="Wortman J."/>
            <person name="Nusbaum C."/>
            <person name="Birren B."/>
        </authorList>
    </citation>
    <scope>NUCLEOTIDE SEQUENCE [LARGE SCALE GENOMIC DNA]</scope>
    <source>
        <strain evidence="2 3">P1569</strain>
    </source>
</reference>
<gene>
    <name evidence="2" type="ORF">F443_05545</name>
</gene>
<dbReference type="Proteomes" id="UP000018721">
    <property type="component" value="Unassembled WGS sequence"/>
</dbReference>
<evidence type="ECO:0000313" key="2">
    <source>
        <dbReference type="EMBL" id="ETI51045.1"/>
    </source>
</evidence>
<feature type="compositionally biased region" description="Polar residues" evidence="1">
    <location>
        <begin position="260"/>
        <end position="269"/>
    </location>
</feature>
<sequence>METSIGSSVRVFDGTTDFRVWRARVENELMRYHLLGYVMVRGYDGSQSFTYNGEEVPPRTLVIHVDDEQQQSMIKEETSGSRNTAIQRGRLSRWDVLGESAEAKGILQRYLHPDVEAAILNKNIYDSWKMLCALYDNRSNPGAHDVYEMHRVLHHIRLGDKKAEPVREFITRWDMLMQQYAVATGIELTDAFRSVSLTQTLPSAWRSMVASWRGIRPFVPYAELMEKVVASRERLQTQTEPASVPNALVKAISSSSNSSTDVQTPQSAEKSTDKPAAVKPVAQPIAKPPEKTVDTSASKPADKQTSKPVSKPVEKPAEQRAAEAPKTTTANPSKTIPSPIDVTSATDNTVDLTSGEIPTTSAKSKSPTNTQSLDDNSNTPTERTEKAPTPRSSKSPTTDDDRHDKSDSYEKRHSRDKYDSERGYDKYASYNRYEKSPRKPRSRYDKKYDSYDRFDNSGPVSCFYCLKVGHHMKRCWYLKADIENGTTHDLHKKFSCAVTIDRSQYMVHCLEAYIDEVNRERAAYGASTSKTTTPRSHGDYNVAESVGRNYRPQQQEFVPPPPPGQPPAYAFREQQQSSSATTGTDYRKRSHSVFQTTESRVSSRDPRLNRSNSVYRSTDIGEDFSPRKRARTPSFERQRQAYY</sequence>
<dbReference type="HOGENOM" id="CLU_028784_0_0_1"/>
<feature type="compositionally biased region" description="Basic and acidic residues" evidence="1">
    <location>
        <begin position="432"/>
        <end position="445"/>
    </location>
</feature>
<comment type="caution">
    <text evidence="2">The sequence shown here is derived from an EMBL/GenBank/DDBJ whole genome shotgun (WGS) entry which is preliminary data.</text>
</comment>
<protein>
    <recommendedName>
        <fullName evidence="4">CCHC-type domain-containing protein</fullName>
    </recommendedName>
</protein>